<dbReference type="Pfam" id="PF13400">
    <property type="entry name" value="Tad"/>
    <property type="match status" value="1"/>
</dbReference>
<dbReference type="EMBL" id="QWGP01000026">
    <property type="protein sequence ID" value="RHZ92173.1"/>
    <property type="molecule type" value="Genomic_DNA"/>
</dbReference>
<gene>
    <name evidence="3" type="ORF">D1114_18275</name>
</gene>
<organism evidence="3 4">
    <name type="scientific">Cereibacter sphaeroides</name>
    <name type="common">Rhodobacter sphaeroides</name>
    <dbReference type="NCBI Taxonomy" id="1063"/>
    <lineage>
        <taxon>Bacteria</taxon>
        <taxon>Pseudomonadati</taxon>
        <taxon>Pseudomonadota</taxon>
        <taxon>Alphaproteobacteria</taxon>
        <taxon>Rhodobacterales</taxon>
        <taxon>Paracoccaceae</taxon>
        <taxon>Cereibacter</taxon>
    </lineage>
</organism>
<keyword evidence="1" id="KW-0812">Transmembrane</keyword>
<dbReference type="Proteomes" id="UP000266305">
    <property type="component" value="Unassembled WGS sequence"/>
</dbReference>
<dbReference type="SUPFAM" id="SSF53300">
    <property type="entry name" value="vWA-like"/>
    <property type="match status" value="1"/>
</dbReference>
<protein>
    <recommendedName>
        <fullName evidence="2">Putative Flp pilus-assembly TadG-like N-terminal domain-containing protein</fullName>
    </recommendedName>
</protein>
<proteinExistence type="predicted"/>
<evidence type="ECO:0000256" key="1">
    <source>
        <dbReference type="SAM" id="Phobius"/>
    </source>
</evidence>
<feature type="domain" description="Putative Flp pilus-assembly TadG-like N-terminal" evidence="2">
    <location>
        <begin position="22"/>
        <end position="68"/>
    </location>
</feature>
<reference evidence="3 4" key="1">
    <citation type="submission" date="2018-08" db="EMBL/GenBank/DDBJ databases">
        <title>Draft genome sequence of Rhodobacter sphaeroides FY.</title>
        <authorList>
            <person name="Rayyan A."/>
            <person name="Meyer T.E."/>
            <person name="Kyndt J.A."/>
        </authorList>
    </citation>
    <scope>NUCLEOTIDE SEQUENCE [LARGE SCALE GENOMIC DNA]</scope>
    <source>
        <strain evidence="3 4">FY</strain>
    </source>
</reference>
<dbReference type="RefSeq" id="WP_119001000.1">
    <property type="nucleotide sequence ID" value="NZ_QWGP01000026.1"/>
</dbReference>
<accession>A0AAX1UGZ8</accession>
<feature type="transmembrane region" description="Helical" evidence="1">
    <location>
        <begin position="24"/>
        <end position="46"/>
    </location>
</feature>
<dbReference type="InterPro" id="IPR036465">
    <property type="entry name" value="vWFA_dom_sf"/>
</dbReference>
<dbReference type="Gene3D" id="3.40.50.410">
    <property type="entry name" value="von Willebrand factor, type A domain"/>
    <property type="match status" value="1"/>
</dbReference>
<comment type="caution">
    <text evidence="3">The sequence shown here is derived from an EMBL/GenBank/DDBJ whole genome shotgun (WGS) entry which is preliminary data.</text>
</comment>
<name>A0AAX1UGZ8_CERSP</name>
<dbReference type="AlphaFoldDB" id="A0AAX1UGZ8"/>
<evidence type="ECO:0000313" key="4">
    <source>
        <dbReference type="Proteomes" id="UP000266305"/>
    </source>
</evidence>
<dbReference type="InterPro" id="IPR028087">
    <property type="entry name" value="Tad_N"/>
</dbReference>
<evidence type="ECO:0000313" key="3">
    <source>
        <dbReference type="EMBL" id="RHZ92173.1"/>
    </source>
</evidence>
<keyword evidence="1" id="KW-1133">Transmembrane helix</keyword>
<sequence>MTRHDRSSGPSALRRFGRSEDGSILIFGIFMLILMLMIGGLAVDVMRFEFQRARLQGTLDRAVLAAASLTQSRSPAEVVEDYVTKAGLEDYLDEPVVNANTLNVRSVTATAAYSMPTVFMKLLDIDRLEAPAVSTAEERVSNVEISLVLDMSNSMVTDGTNPRDRLDNLKVAARDFIDIVMAGANSGLDGAPVISVSIVPYTGQVNAGADLLATYPNVSHRQPYSSCVEFAASDFTTTALANGAPLTGSGNSELFSSSSSTQTPTYYWCPEETAAGNPTVTPFSHDPEALKLAIDRLSGEGSTAIDTGMKWGVTLLDPSTQPSVAALIEDGKVNGAFAGRPLAYQSGNVMKVVVLMTDGQHVNQEPRLSNAVKTGDSDIWATGSATDTNRSWSVRLSNGTYYWKRDGTGGHSGPDTTIVTRSCTVEQVCTRTRNGSCTRWQDQQVCTDTPSTVTTHRLSYPDLWHQARVGWVSGLYSSAGVSGRYSSWVSTLDPTVKNERTRQICDAARAQGITVYSVAFEAEAGGQALLQYCASTTGHYYATVGPQIRTVFHSIASHITQLRLTQ</sequence>
<keyword evidence="1" id="KW-0472">Membrane</keyword>
<evidence type="ECO:0000259" key="2">
    <source>
        <dbReference type="Pfam" id="PF13400"/>
    </source>
</evidence>